<dbReference type="SUPFAM" id="SSF47598">
    <property type="entry name" value="Ribbon-helix-helix"/>
    <property type="match status" value="1"/>
</dbReference>
<dbReference type="Proteomes" id="UP000567293">
    <property type="component" value="Unassembled WGS sequence"/>
</dbReference>
<protein>
    <submittedName>
        <fullName evidence="2">CopG family transcriptional regulator</fullName>
    </submittedName>
</protein>
<dbReference type="InterPro" id="IPR010985">
    <property type="entry name" value="Ribbon_hlx_hlx"/>
</dbReference>
<feature type="domain" description="Ribbon-helix-helix protein CopG" evidence="1">
    <location>
        <begin position="1"/>
        <end position="38"/>
    </location>
</feature>
<reference evidence="2" key="1">
    <citation type="submission" date="2020-06" db="EMBL/GenBank/DDBJ databases">
        <title>Legume-microbial interactions unlock mineral nutrients during tropical forest succession.</title>
        <authorList>
            <person name="Epihov D.Z."/>
        </authorList>
    </citation>
    <scope>NUCLEOTIDE SEQUENCE [LARGE SCALE GENOMIC DNA]</scope>
    <source>
        <strain evidence="2">Pan2503</strain>
    </source>
</reference>
<sequence length="84" mass="9531">MRTTITLDDHLLQRLKKRAAESGTSVSGLIERAVRLLLQSSAPQRRDRFDLVTFGEGGRFTTLNIDKTASLLEVDDVERFGRQR</sequence>
<dbReference type="GO" id="GO:0006355">
    <property type="term" value="P:regulation of DNA-templated transcription"/>
    <property type="evidence" value="ECO:0007669"/>
    <property type="project" value="InterPro"/>
</dbReference>
<dbReference type="EMBL" id="JACDQQ010001004">
    <property type="protein sequence ID" value="MBA0085398.1"/>
    <property type="molecule type" value="Genomic_DNA"/>
</dbReference>
<evidence type="ECO:0000313" key="3">
    <source>
        <dbReference type="Proteomes" id="UP000567293"/>
    </source>
</evidence>
<gene>
    <name evidence="2" type="ORF">HRJ53_10405</name>
</gene>
<proteinExistence type="predicted"/>
<evidence type="ECO:0000313" key="2">
    <source>
        <dbReference type="EMBL" id="MBA0085398.1"/>
    </source>
</evidence>
<dbReference type="InterPro" id="IPR002145">
    <property type="entry name" value="CopG"/>
</dbReference>
<accession>A0A7V8NQ31</accession>
<name>A0A7V8NQ31_9BACT</name>
<comment type="caution">
    <text evidence="2">The sequence shown here is derived from an EMBL/GenBank/DDBJ whole genome shotgun (WGS) entry which is preliminary data.</text>
</comment>
<evidence type="ECO:0000259" key="1">
    <source>
        <dbReference type="Pfam" id="PF01402"/>
    </source>
</evidence>
<dbReference type="CDD" id="cd21631">
    <property type="entry name" value="RHH_CopG_NikR-like"/>
    <property type="match status" value="1"/>
</dbReference>
<dbReference type="Pfam" id="PF01402">
    <property type="entry name" value="RHH_1"/>
    <property type="match status" value="1"/>
</dbReference>
<organism evidence="2 3">
    <name type="scientific">Candidatus Acidiferrum panamense</name>
    <dbReference type="NCBI Taxonomy" id="2741543"/>
    <lineage>
        <taxon>Bacteria</taxon>
        <taxon>Pseudomonadati</taxon>
        <taxon>Acidobacteriota</taxon>
        <taxon>Terriglobia</taxon>
        <taxon>Candidatus Acidiferrales</taxon>
        <taxon>Candidatus Acidiferrum</taxon>
    </lineage>
</organism>
<keyword evidence="3" id="KW-1185">Reference proteome</keyword>
<dbReference type="AlphaFoldDB" id="A0A7V8NQ31"/>